<dbReference type="SUPFAM" id="SSF103473">
    <property type="entry name" value="MFS general substrate transporter"/>
    <property type="match status" value="1"/>
</dbReference>
<evidence type="ECO:0000313" key="9">
    <source>
        <dbReference type="Proteomes" id="UP001055172"/>
    </source>
</evidence>
<evidence type="ECO:0000256" key="1">
    <source>
        <dbReference type="ARBA" id="ARBA00004141"/>
    </source>
</evidence>
<evidence type="ECO:0000256" key="6">
    <source>
        <dbReference type="SAM" id="Phobius"/>
    </source>
</evidence>
<feature type="transmembrane region" description="Helical" evidence="6">
    <location>
        <begin position="144"/>
        <end position="161"/>
    </location>
</feature>
<dbReference type="PANTHER" id="PTHR48022">
    <property type="entry name" value="PLASTIDIC GLUCOSE TRANSPORTER 4"/>
    <property type="match status" value="1"/>
</dbReference>
<dbReference type="InterPro" id="IPR005829">
    <property type="entry name" value="Sugar_transporter_CS"/>
</dbReference>
<dbReference type="AlphaFoldDB" id="A0AA37H1K3"/>
<dbReference type="Gene3D" id="1.20.1250.20">
    <property type="entry name" value="MFS general substrate transporter like domains"/>
    <property type="match status" value="1"/>
</dbReference>
<keyword evidence="4 6" id="KW-1133">Transmembrane helix</keyword>
<evidence type="ECO:0000256" key="2">
    <source>
        <dbReference type="ARBA" id="ARBA00010992"/>
    </source>
</evidence>
<comment type="caution">
    <text evidence="8">The sequence shown here is derived from an EMBL/GenBank/DDBJ whole genome shotgun (WGS) entry which is preliminary data.</text>
</comment>
<dbReference type="InterPro" id="IPR036259">
    <property type="entry name" value="MFS_trans_sf"/>
</dbReference>
<comment type="similarity">
    <text evidence="2">Belongs to the major facilitator superfamily. Sugar transporter (TC 2.A.1.1) family.</text>
</comment>
<evidence type="ECO:0000259" key="7">
    <source>
        <dbReference type="PROSITE" id="PS50850"/>
    </source>
</evidence>
<protein>
    <submittedName>
        <fullName evidence="8">High-affinity glucose transporter HXT2</fullName>
    </submittedName>
</protein>
<dbReference type="InterPro" id="IPR005828">
    <property type="entry name" value="MFS_sugar_transport-like"/>
</dbReference>
<dbReference type="InterPro" id="IPR050360">
    <property type="entry name" value="MFS_Sugar_Transporters"/>
</dbReference>
<dbReference type="PROSITE" id="PS50850">
    <property type="entry name" value="MFS"/>
    <property type="match status" value="1"/>
</dbReference>
<dbReference type="InterPro" id="IPR020846">
    <property type="entry name" value="MFS_dom"/>
</dbReference>
<evidence type="ECO:0000313" key="8">
    <source>
        <dbReference type="EMBL" id="GJC90829.1"/>
    </source>
</evidence>
<dbReference type="Proteomes" id="UP001055172">
    <property type="component" value="Unassembled WGS sequence"/>
</dbReference>
<feature type="transmembrane region" description="Helical" evidence="6">
    <location>
        <begin position="90"/>
        <end position="108"/>
    </location>
</feature>
<accession>A0AA37H1K3</accession>
<comment type="subcellular location">
    <subcellularLocation>
        <location evidence="1">Membrane</location>
        <topology evidence="1">Multi-pass membrane protein</topology>
    </subcellularLocation>
</comment>
<dbReference type="GO" id="GO:0016020">
    <property type="term" value="C:membrane"/>
    <property type="evidence" value="ECO:0007669"/>
    <property type="project" value="UniProtKB-SubCell"/>
</dbReference>
<keyword evidence="3 6" id="KW-0812">Transmembrane</keyword>
<evidence type="ECO:0000256" key="5">
    <source>
        <dbReference type="ARBA" id="ARBA00023136"/>
    </source>
</evidence>
<dbReference type="EMBL" id="BPPX01000060">
    <property type="protein sequence ID" value="GJC90829.1"/>
    <property type="molecule type" value="Genomic_DNA"/>
</dbReference>
<sequence length="291" mass="32125">MSLSSKNKGHSDLENVSSETQAQSSALQQLSWKDQFKLLRKYKRVVLTGKASALGCSTTPILIGYDLMLVGSIIANKEFVRDFGVFDERLGLIWTVVQYISAIFSALCSGQLNDIPGRRFCFFVTVGLTIAGTISQLFSPDWKVWLVAKLLMGAAMGSMQANTQTYVSEVTPVEIRGFTLSLFQFWIIIGSLVASCVLQGTSYIESSWSWKAAVVTQFGPAALSLIIFIPLVPESPYYLIAKGRLDDARQALIKIRGKQDFNVDTEIQEILSTLEQERQASSSGKSSTYLE</sequence>
<keyword evidence="8" id="KW-0813">Transport</keyword>
<proteinExistence type="inferred from homology"/>
<dbReference type="PANTHER" id="PTHR48022:SF2">
    <property type="entry name" value="PLASTIDIC GLUCOSE TRANSPORTER 4"/>
    <property type="match status" value="1"/>
</dbReference>
<dbReference type="PROSITE" id="PS00217">
    <property type="entry name" value="SUGAR_TRANSPORT_2"/>
    <property type="match status" value="1"/>
</dbReference>
<name>A0AA37H1K3_9PEZI</name>
<dbReference type="Pfam" id="PF00083">
    <property type="entry name" value="Sugar_tr"/>
    <property type="match status" value="1"/>
</dbReference>
<feature type="transmembrane region" description="Helical" evidence="6">
    <location>
        <begin position="182"/>
        <end position="204"/>
    </location>
</feature>
<feature type="transmembrane region" description="Helical" evidence="6">
    <location>
        <begin position="45"/>
        <end position="70"/>
    </location>
</feature>
<evidence type="ECO:0000256" key="4">
    <source>
        <dbReference type="ARBA" id="ARBA00022989"/>
    </source>
</evidence>
<keyword evidence="8" id="KW-0762">Sugar transport</keyword>
<reference evidence="8 9" key="1">
    <citation type="submission" date="2021-07" db="EMBL/GenBank/DDBJ databases">
        <title>Genome data of Colletotrichum spaethianum.</title>
        <authorList>
            <person name="Utami Y.D."/>
            <person name="Hiruma K."/>
        </authorList>
    </citation>
    <scope>NUCLEOTIDE SEQUENCE [LARGE SCALE GENOMIC DNA]</scope>
    <source>
        <strain evidence="8 9">MAFF 242679</strain>
    </source>
</reference>
<dbReference type="GO" id="GO:0005351">
    <property type="term" value="F:carbohydrate:proton symporter activity"/>
    <property type="evidence" value="ECO:0007669"/>
    <property type="project" value="TreeGrafter"/>
</dbReference>
<gene>
    <name evidence="8" type="ORF">ColLi_13667</name>
</gene>
<keyword evidence="5 6" id="KW-0472">Membrane</keyword>
<keyword evidence="9" id="KW-1185">Reference proteome</keyword>
<evidence type="ECO:0000256" key="3">
    <source>
        <dbReference type="ARBA" id="ARBA00022692"/>
    </source>
</evidence>
<feature type="domain" description="Major facilitator superfamily (MFS) profile" evidence="7">
    <location>
        <begin position="52"/>
        <end position="291"/>
    </location>
</feature>
<feature type="transmembrane region" description="Helical" evidence="6">
    <location>
        <begin position="120"/>
        <end position="138"/>
    </location>
</feature>
<feature type="transmembrane region" description="Helical" evidence="6">
    <location>
        <begin position="210"/>
        <end position="232"/>
    </location>
</feature>
<organism evidence="8 9">
    <name type="scientific">Colletotrichum liriopes</name>
    <dbReference type="NCBI Taxonomy" id="708192"/>
    <lineage>
        <taxon>Eukaryota</taxon>
        <taxon>Fungi</taxon>
        <taxon>Dikarya</taxon>
        <taxon>Ascomycota</taxon>
        <taxon>Pezizomycotina</taxon>
        <taxon>Sordariomycetes</taxon>
        <taxon>Hypocreomycetidae</taxon>
        <taxon>Glomerellales</taxon>
        <taxon>Glomerellaceae</taxon>
        <taxon>Colletotrichum</taxon>
        <taxon>Colletotrichum spaethianum species complex</taxon>
    </lineage>
</organism>